<evidence type="ECO:0000313" key="1">
    <source>
        <dbReference type="EMBL" id="MFC4377328.1"/>
    </source>
</evidence>
<accession>A0ABV8VRQ7</accession>
<reference evidence="2" key="1">
    <citation type="journal article" date="2019" name="Int. J. Syst. Evol. Microbiol.">
        <title>The Global Catalogue of Microorganisms (GCM) 10K type strain sequencing project: providing services to taxonomists for standard genome sequencing and annotation.</title>
        <authorList>
            <consortium name="The Broad Institute Genomics Platform"/>
            <consortium name="The Broad Institute Genome Sequencing Center for Infectious Disease"/>
            <person name="Wu L."/>
            <person name="Ma J."/>
        </authorList>
    </citation>
    <scope>NUCLEOTIDE SEQUENCE [LARGE SCALE GENOMIC DNA]</scope>
    <source>
        <strain evidence="2">IBRC-M 10490</strain>
    </source>
</reference>
<evidence type="ECO:0000313" key="2">
    <source>
        <dbReference type="Proteomes" id="UP001595844"/>
    </source>
</evidence>
<name>A0ABV8VRQ7_9NOCA</name>
<protein>
    <submittedName>
        <fullName evidence="1">Uncharacterized protein</fullName>
    </submittedName>
</protein>
<comment type="caution">
    <text evidence="1">The sequence shown here is derived from an EMBL/GenBank/DDBJ whole genome shotgun (WGS) entry which is preliminary data.</text>
</comment>
<organism evidence="1 2">
    <name type="scientific">Nocardia halotolerans</name>
    <dbReference type="NCBI Taxonomy" id="1755878"/>
    <lineage>
        <taxon>Bacteria</taxon>
        <taxon>Bacillati</taxon>
        <taxon>Actinomycetota</taxon>
        <taxon>Actinomycetes</taxon>
        <taxon>Mycobacteriales</taxon>
        <taxon>Nocardiaceae</taxon>
        <taxon>Nocardia</taxon>
    </lineage>
</organism>
<gene>
    <name evidence="1" type="ORF">ACFO5K_24915</name>
</gene>
<proteinExistence type="predicted"/>
<sequence>MSSIECRSLRRCAPPACRALIAFGDSKAAIAAEQIATILDV</sequence>
<dbReference type="EMBL" id="JBHSDL010000030">
    <property type="protein sequence ID" value="MFC4377328.1"/>
    <property type="molecule type" value="Genomic_DNA"/>
</dbReference>
<dbReference type="Proteomes" id="UP001595844">
    <property type="component" value="Unassembled WGS sequence"/>
</dbReference>
<keyword evidence="2" id="KW-1185">Reference proteome</keyword>
<dbReference type="RefSeq" id="WP_378567817.1">
    <property type="nucleotide sequence ID" value="NZ_JBHSDL010000030.1"/>
</dbReference>